<keyword evidence="4 16" id="KW-0808">Transferase</keyword>
<gene>
    <name evidence="16 20" type="primary">polA</name>
    <name evidence="20" type="ORF">IAC74_04835</name>
</gene>
<dbReference type="InterPro" id="IPR054690">
    <property type="entry name" value="DNA_polI_exonuclease"/>
</dbReference>
<dbReference type="InterPro" id="IPR029060">
    <property type="entry name" value="PIN-like_dom_sf"/>
</dbReference>
<dbReference type="Pfam" id="PF00476">
    <property type="entry name" value="DNA_pol_A"/>
    <property type="match status" value="1"/>
</dbReference>
<dbReference type="CDD" id="cd09859">
    <property type="entry name" value="PIN_53EXO"/>
    <property type="match status" value="1"/>
</dbReference>
<dbReference type="PROSITE" id="PS00447">
    <property type="entry name" value="DNA_POLYMERASE_A"/>
    <property type="match status" value="1"/>
</dbReference>
<dbReference type="FunFam" id="1.10.150.20:FF:000002">
    <property type="entry name" value="DNA polymerase I"/>
    <property type="match status" value="1"/>
</dbReference>
<dbReference type="Pfam" id="PF02739">
    <property type="entry name" value="5_3_exonuc_N"/>
    <property type="match status" value="1"/>
</dbReference>
<evidence type="ECO:0000256" key="13">
    <source>
        <dbReference type="ARBA" id="ARBA00023204"/>
    </source>
</evidence>
<evidence type="ECO:0000256" key="10">
    <source>
        <dbReference type="ARBA" id="ARBA00022839"/>
    </source>
</evidence>
<accession>A0A9D1NGS1</accession>
<dbReference type="EC" id="2.7.7.7" evidence="2 15"/>
<evidence type="ECO:0000256" key="9">
    <source>
        <dbReference type="ARBA" id="ARBA00022801"/>
    </source>
</evidence>
<keyword evidence="7" id="KW-0540">Nuclease</keyword>
<dbReference type="InterPro" id="IPR020046">
    <property type="entry name" value="5-3_exonucl_a-hlix_arch_N"/>
</dbReference>
<keyword evidence="11 16" id="KW-0239">DNA-directed DNA polymerase</keyword>
<dbReference type="Proteomes" id="UP000886743">
    <property type="component" value="Unassembled WGS sequence"/>
</dbReference>
<dbReference type="GO" id="GO:0008408">
    <property type="term" value="F:3'-5' exonuclease activity"/>
    <property type="evidence" value="ECO:0007669"/>
    <property type="project" value="InterPro"/>
</dbReference>
<dbReference type="GO" id="GO:0003677">
    <property type="term" value="F:DNA binding"/>
    <property type="evidence" value="ECO:0007669"/>
    <property type="project" value="UniProtKB-UniRule"/>
</dbReference>
<dbReference type="CDD" id="cd08637">
    <property type="entry name" value="DNA_pol_A_pol_I_C"/>
    <property type="match status" value="1"/>
</dbReference>
<evidence type="ECO:0000256" key="8">
    <source>
        <dbReference type="ARBA" id="ARBA00022763"/>
    </source>
</evidence>
<dbReference type="CDD" id="cd09898">
    <property type="entry name" value="H3TH_53EXO"/>
    <property type="match status" value="1"/>
</dbReference>
<feature type="domain" description="DNA-directed DNA polymerase family A palm" evidence="19">
    <location>
        <begin position="650"/>
        <end position="856"/>
    </location>
</feature>
<evidence type="ECO:0000256" key="1">
    <source>
        <dbReference type="ARBA" id="ARBA00007705"/>
    </source>
</evidence>
<dbReference type="SUPFAM" id="SSF47807">
    <property type="entry name" value="5' to 3' exonuclease, C-terminal subdomain"/>
    <property type="match status" value="1"/>
</dbReference>
<dbReference type="InterPro" id="IPR012337">
    <property type="entry name" value="RNaseH-like_sf"/>
</dbReference>
<dbReference type="InterPro" id="IPR036279">
    <property type="entry name" value="5-3_exonuclease_C_sf"/>
</dbReference>
<dbReference type="Gene3D" id="3.30.420.10">
    <property type="entry name" value="Ribonuclease H-like superfamily/Ribonuclease H"/>
    <property type="match status" value="1"/>
</dbReference>
<comment type="caution">
    <text evidence="20">The sequence shown here is derived from an EMBL/GenBank/DDBJ whole genome shotgun (WGS) entry which is preliminary data.</text>
</comment>
<keyword evidence="9" id="KW-0378">Hydrolase</keyword>
<dbReference type="InterPro" id="IPR018320">
    <property type="entry name" value="DNA_polymerase_1"/>
</dbReference>
<organism evidence="20 21">
    <name type="scientific">Candidatus Aphodoplasma excrementigallinarum</name>
    <dbReference type="NCBI Taxonomy" id="2840673"/>
    <lineage>
        <taxon>Bacteria</taxon>
        <taxon>Bacillati</taxon>
        <taxon>Bacillota</taxon>
        <taxon>Clostridia</taxon>
        <taxon>Eubacteriales</taxon>
        <taxon>Candidatus Aphodoplasma</taxon>
    </lineage>
</organism>
<dbReference type="Pfam" id="PF01367">
    <property type="entry name" value="5_3_exonuc"/>
    <property type="match status" value="1"/>
</dbReference>
<proteinExistence type="inferred from homology"/>
<dbReference type="GO" id="GO:0008409">
    <property type="term" value="F:5'-3' exonuclease activity"/>
    <property type="evidence" value="ECO:0007669"/>
    <property type="project" value="InterPro"/>
</dbReference>
<dbReference type="PRINTS" id="PR00868">
    <property type="entry name" value="DNAPOLI"/>
</dbReference>
<evidence type="ECO:0000313" key="21">
    <source>
        <dbReference type="Proteomes" id="UP000886743"/>
    </source>
</evidence>
<evidence type="ECO:0000256" key="11">
    <source>
        <dbReference type="ARBA" id="ARBA00022932"/>
    </source>
</evidence>
<dbReference type="EMBL" id="DVOF01000140">
    <property type="protein sequence ID" value="HIV02879.1"/>
    <property type="molecule type" value="Genomic_DNA"/>
</dbReference>
<evidence type="ECO:0000259" key="17">
    <source>
        <dbReference type="SMART" id="SM00474"/>
    </source>
</evidence>
<dbReference type="NCBIfam" id="NF004397">
    <property type="entry name" value="PRK05755.1"/>
    <property type="match status" value="1"/>
</dbReference>
<dbReference type="FunFam" id="3.40.50.1010:FF:000001">
    <property type="entry name" value="DNA polymerase I"/>
    <property type="match status" value="1"/>
</dbReference>
<dbReference type="CDD" id="cd06140">
    <property type="entry name" value="DNA_polA_I_Bacillus_like_exo"/>
    <property type="match status" value="1"/>
</dbReference>
<dbReference type="NCBIfam" id="TIGR00593">
    <property type="entry name" value="pola"/>
    <property type="match status" value="1"/>
</dbReference>
<dbReference type="FunFam" id="1.20.1060.10:FF:000001">
    <property type="entry name" value="DNA polymerase I"/>
    <property type="match status" value="1"/>
</dbReference>
<keyword evidence="12 16" id="KW-0238">DNA-binding</keyword>
<evidence type="ECO:0000256" key="5">
    <source>
        <dbReference type="ARBA" id="ARBA00022695"/>
    </source>
</evidence>
<dbReference type="FunFam" id="1.10.150.20:FF:000003">
    <property type="entry name" value="DNA polymerase I"/>
    <property type="match status" value="1"/>
</dbReference>
<dbReference type="Gene3D" id="1.20.1060.10">
    <property type="entry name" value="Taq DNA Polymerase, Chain T, domain 4"/>
    <property type="match status" value="1"/>
</dbReference>
<evidence type="ECO:0000256" key="16">
    <source>
        <dbReference type="RuleBase" id="RU004460"/>
    </source>
</evidence>
<dbReference type="SUPFAM" id="SSF88723">
    <property type="entry name" value="PIN domain-like"/>
    <property type="match status" value="1"/>
</dbReference>
<protein>
    <recommendedName>
        <fullName evidence="3 15">DNA polymerase I</fullName>
        <ecNumber evidence="2 15">2.7.7.7</ecNumber>
    </recommendedName>
</protein>
<evidence type="ECO:0000256" key="4">
    <source>
        <dbReference type="ARBA" id="ARBA00022679"/>
    </source>
</evidence>
<keyword evidence="13 16" id="KW-0234">DNA repair</keyword>
<dbReference type="InterPro" id="IPR002298">
    <property type="entry name" value="DNA_polymerase_A"/>
</dbReference>
<dbReference type="SMART" id="SM00475">
    <property type="entry name" value="53EXOc"/>
    <property type="match status" value="1"/>
</dbReference>
<dbReference type="PANTHER" id="PTHR10133">
    <property type="entry name" value="DNA POLYMERASE I"/>
    <property type="match status" value="1"/>
</dbReference>
<keyword evidence="6 16" id="KW-0235">DNA replication</keyword>
<dbReference type="Gene3D" id="1.10.150.20">
    <property type="entry name" value="5' to 3' exonuclease, C-terminal subdomain"/>
    <property type="match status" value="2"/>
</dbReference>
<dbReference type="InterPro" id="IPR002421">
    <property type="entry name" value="5-3_exonuclease"/>
</dbReference>
<feature type="domain" description="3'-5' exonuclease" evidence="17">
    <location>
        <begin position="309"/>
        <end position="483"/>
    </location>
</feature>
<dbReference type="SMART" id="SM00482">
    <property type="entry name" value="POLAc"/>
    <property type="match status" value="1"/>
</dbReference>
<dbReference type="InterPro" id="IPR002562">
    <property type="entry name" value="3'-5'_exonuclease_dom"/>
</dbReference>
<dbReference type="AlphaFoldDB" id="A0A9D1NGS1"/>
<dbReference type="PANTHER" id="PTHR10133:SF27">
    <property type="entry name" value="DNA POLYMERASE NU"/>
    <property type="match status" value="1"/>
</dbReference>
<reference evidence="20" key="1">
    <citation type="submission" date="2020-10" db="EMBL/GenBank/DDBJ databases">
        <authorList>
            <person name="Gilroy R."/>
        </authorList>
    </citation>
    <scope>NUCLEOTIDE SEQUENCE</scope>
    <source>
        <strain evidence="20">4920</strain>
    </source>
</reference>
<comment type="subunit">
    <text evidence="16">Single-chain monomer with multiple functions.</text>
</comment>
<dbReference type="Gene3D" id="3.40.50.1010">
    <property type="entry name" value="5'-nuclease"/>
    <property type="match status" value="1"/>
</dbReference>
<comment type="catalytic activity">
    <reaction evidence="14 16">
        <text>DNA(n) + a 2'-deoxyribonucleoside 5'-triphosphate = DNA(n+1) + diphosphate</text>
        <dbReference type="Rhea" id="RHEA:22508"/>
        <dbReference type="Rhea" id="RHEA-COMP:17339"/>
        <dbReference type="Rhea" id="RHEA-COMP:17340"/>
        <dbReference type="ChEBI" id="CHEBI:33019"/>
        <dbReference type="ChEBI" id="CHEBI:61560"/>
        <dbReference type="ChEBI" id="CHEBI:173112"/>
        <dbReference type="EC" id="2.7.7.7"/>
    </reaction>
</comment>
<dbReference type="GO" id="GO:0003887">
    <property type="term" value="F:DNA-directed DNA polymerase activity"/>
    <property type="evidence" value="ECO:0007669"/>
    <property type="project" value="UniProtKB-UniRule"/>
</dbReference>
<evidence type="ECO:0000256" key="3">
    <source>
        <dbReference type="ARBA" id="ARBA00020311"/>
    </source>
</evidence>
<evidence type="ECO:0000259" key="19">
    <source>
        <dbReference type="SMART" id="SM00482"/>
    </source>
</evidence>
<evidence type="ECO:0000256" key="14">
    <source>
        <dbReference type="ARBA" id="ARBA00049244"/>
    </source>
</evidence>
<dbReference type="InterPro" id="IPR036397">
    <property type="entry name" value="RNaseH_sf"/>
</dbReference>
<feature type="domain" description="5'-3' exonuclease" evidence="18">
    <location>
        <begin position="2"/>
        <end position="265"/>
    </location>
</feature>
<evidence type="ECO:0000256" key="15">
    <source>
        <dbReference type="NCBIfam" id="TIGR00593"/>
    </source>
</evidence>
<reference evidence="20" key="2">
    <citation type="journal article" date="2021" name="PeerJ">
        <title>Extensive microbial diversity within the chicken gut microbiome revealed by metagenomics and culture.</title>
        <authorList>
            <person name="Gilroy R."/>
            <person name="Ravi A."/>
            <person name="Getino M."/>
            <person name="Pursley I."/>
            <person name="Horton D.L."/>
            <person name="Alikhan N.F."/>
            <person name="Baker D."/>
            <person name="Gharbi K."/>
            <person name="Hall N."/>
            <person name="Watson M."/>
            <person name="Adriaenssens E.M."/>
            <person name="Foster-Nyarko E."/>
            <person name="Jarju S."/>
            <person name="Secka A."/>
            <person name="Antonio M."/>
            <person name="Oren A."/>
            <person name="Chaudhuri R.R."/>
            <person name="La Ragione R."/>
            <person name="Hildebrand F."/>
            <person name="Pallen M.J."/>
        </authorList>
    </citation>
    <scope>NUCLEOTIDE SEQUENCE</scope>
    <source>
        <strain evidence="20">4920</strain>
    </source>
</reference>
<name>A0A9D1NGS1_9FIRM</name>
<evidence type="ECO:0000313" key="20">
    <source>
        <dbReference type="EMBL" id="HIV02879.1"/>
    </source>
</evidence>
<sequence length="892" mass="99009">MGKSLIIIDGNSIINRAFYGVRNLSTKDGTPTNAVYGFLNILFKYTDEIQPDYLCVAFDLAAPTFRHEMFTEYKANRKGMPDDLAVQMPIMKEVLSAMNITILEQEGYEADDIIGTVARLCGEEGVECIIVTGDRDDLQLASDTTKIYLTTTSKGQTTTDIYDKAAVEQKYGVTPEEFIDVKALMGDTSDNIPGVAGIGEKTALSLIQRCKSIEAVYGDLEHCGAKGAVLKKLEAGRDSAFMSKTLATIDKNVPLAFTPEDAVRRPCDRAKLAALFDKLAFRSFIKKLELEDAVQEAAPKQDELQDIKFTVISDADALTELARSLQQEDKLVYRIYQSGGALDAVAVLHGDTVCYVPVGLFLPEHVILEAFAPVFADREKPKTAHDAKDDIVLLHKFGIAYENLAFDTAIGAYILEPSRTRYEIGALAQEYLGIALQTEEEFLGKGKARARICDMDESAAAEFAAREVRCMALLREYIERELQKNGQTDLYYGIELPLVQVLADMQITGIAVDKEKLAEFNETLSERVEELTGKIYELAGCEFNINSTKQLGEVLFEKLGLKAIKKTKTGYSTDAAVLEKLSGSHEIIDLLIEYRLINKIKTTYGDGLLAVINPETGRIHSSFNQTVTVTGRISSTEPNMQNIPVRHPLGREIRKMFVAKDGCMLVDADYSQIELRILAHIAQDKAMIQAFADGVDIHAVTASQVLGIPLEEVTPAQRSSAKAVNFGIVYGIGEFSLAKDLGIGVYEARKYIDGYLAHYQGVKAYMDEIKNEAYEKGYVSTIFGRRRYIPELKASNHNIKAFGERVALNTPIQGSAADIIKLAMVRVYRRLKAEGLRSKLILQVHDELIVEAYDDEVETVRHLLREEMEHVVKLDVALVAEEKCAKSWYDTK</sequence>
<evidence type="ECO:0000256" key="2">
    <source>
        <dbReference type="ARBA" id="ARBA00012417"/>
    </source>
</evidence>
<dbReference type="GO" id="GO:0006302">
    <property type="term" value="P:double-strand break repair"/>
    <property type="evidence" value="ECO:0007669"/>
    <property type="project" value="TreeGrafter"/>
</dbReference>
<dbReference type="SUPFAM" id="SSF53098">
    <property type="entry name" value="Ribonuclease H-like"/>
    <property type="match status" value="1"/>
</dbReference>
<keyword evidence="8 16" id="KW-0227">DNA damage</keyword>
<dbReference type="InterPro" id="IPR008918">
    <property type="entry name" value="HhH2"/>
</dbReference>
<evidence type="ECO:0000256" key="12">
    <source>
        <dbReference type="ARBA" id="ARBA00023125"/>
    </source>
</evidence>
<evidence type="ECO:0000256" key="6">
    <source>
        <dbReference type="ARBA" id="ARBA00022705"/>
    </source>
</evidence>
<keyword evidence="5 16" id="KW-0548">Nucleotidyltransferase</keyword>
<dbReference type="SUPFAM" id="SSF56672">
    <property type="entry name" value="DNA/RNA polymerases"/>
    <property type="match status" value="1"/>
</dbReference>
<evidence type="ECO:0000259" key="18">
    <source>
        <dbReference type="SMART" id="SM00475"/>
    </source>
</evidence>
<dbReference type="InterPro" id="IPR043502">
    <property type="entry name" value="DNA/RNA_pol_sf"/>
</dbReference>
<keyword evidence="10" id="KW-0269">Exonuclease</keyword>
<comment type="similarity">
    <text evidence="1 16">Belongs to the DNA polymerase type-A family.</text>
</comment>
<dbReference type="GO" id="GO:0006261">
    <property type="term" value="P:DNA-templated DNA replication"/>
    <property type="evidence" value="ECO:0007669"/>
    <property type="project" value="UniProtKB-UniRule"/>
</dbReference>
<dbReference type="InterPro" id="IPR019760">
    <property type="entry name" value="DNA-dir_DNA_pol_A_CS"/>
</dbReference>
<dbReference type="Pfam" id="PF22619">
    <property type="entry name" value="DNA_polI_exo1"/>
    <property type="match status" value="1"/>
</dbReference>
<dbReference type="SMART" id="SM00279">
    <property type="entry name" value="HhH2"/>
    <property type="match status" value="1"/>
</dbReference>
<dbReference type="Gene3D" id="3.30.70.370">
    <property type="match status" value="1"/>
</dbReference>
<dbReference type="InterPro" id="IPR020045">
    <property type="entry name" value="DNA_polI_H3TH"/>
</dbReference>
<dbReference type="SMART" id="SM00474">
    <property type="entry name" value="35EXOc"/>
    <property type="match status" value="1"/>
</dbReference>
<evidence type="ECO:0000256" key="7">
    <source>
        <dbReference type="ARBA" id="ARBA00022722"/>
    </source>
</evidence>
<dbReference type="InterPro" id="IPR001098">
    <property type="entry name" value="DNA-dir_DNA_pol_A_palm_dom"/>
</dbReference>